<feature type="binding site" evidence="6">
    <location>
        <position position="286"/>
    </location>
    <ligand>
        <name>Zn(2+)</name>
        <dbReference type="ChEBI" id="CHEBI:29105"/>
    </ligand>
</feature>
<proteinExistence type="inferred from homology"/>
<dbReference type="PANTHER" id="PTHR20855">
    <property type="entry name" value="ADIPOR/PROGESTIN RECEPTOR-RELATED"/>
    <property type="match status" value="1"/>
</dbReference>
<dbReference type="Pfam" id="PF03006">
    <property type="entry name" value="HlyIII"/>
    <property type="match status" value="1"/>
</dbReference>
<feature type="transmembrane region" description="Helical" evidence="7">
    <location>
        <begin position="119"/>
        <end position="144"/>
    </location>
</feature>
<evidence type="ECO:0000313" key="8">
    <source>
        <dbReference type="EMBL" id="KAF6528664.1"/>
    </source>
</evidence>
<keyword evidence="5 7" id="KW-0472">Membrane</keyword>
<dbReference type="AlphaFoldDB" id="A0A8H6LQG6"/>
<dbReference type="InterPro" id="IPR004254">
    <property type="entry name" value="AdipoR/HlyIII-related"/>
</dbReference>
<dbReference type="GO" id="GO:0046872">
    <property type="term" value="F:metal ion binding"/>
    <property type="evidence" value="ECO:0007669"/>
    <property type="project" value="UniProtKB-KW"/>
</dbReference>
<comment type="caution">
    <text evidence="8">The sequence shown here is derived from an EMBL/GenBank/DDBJ whole genome shotgun (WGS) entry which is preliminary data.</text>
</comment>
<dbReference type="GO" id="GO:0016020">
    <property type="term" value="C:membrane"/>
    <property type="evidence" value="ECO:0007669"/>
    <property type="project" value="UniProtKB-SubCell"/>
</dbReference>
<dbReference type="PANTHER" id="PTHR20855:SF52">
    <property type="entry name" value="ADIPONECTIN RECEPTOR PROTEIN"/>
    <property type="match status" value="1"/>
</dbReference>
<evidence type="ECO:0000256" key="6">
    <source>
        <dbReference type="PIRSR" id="PIRSR604254-1"/>
    </source>
</evidence>
<keyword evidence="6" id="KW-0479">Metal-binding</keyword>
<dbReference type="EMBL" id="JACDXP010000002">
    <property type="protein sequence ID" value="KAF6528664.1"/>
    <property type="molecule type" value="Genomic_DNA"/>
</dbReference>
<evidence type="ECO:0000256" key="5">
    <source>
        <dbReference type="ARBA" id="ARBA00023136"/>
    </source>
</evidence>
<keyword evidence="4 7" id="KW-1133">Transmembrane helix</keyword>
<dbReference type="GO" id="GO:0006882">
    <property type="term" value="P:intracellular zinc ion homeostasis"/>
    <property type="evidence" value="ECO:0007669"/>
    <property type="project" value="TreeGrafter"/>
</dbReference>
<feature type="binding site" evidence="6">
    <location>
        <position position="290"/>
    </location>
    <ligand>
        <name>Zn(2+)</name>
        <dbReference type="ChEBI" id="CHEBI:29105"/>
    </ligand>
</feature>
<feature type="transmembrane region" description="Helical" evidence="7">
    <location>
        <begin position="84"/>
        <end position="107"/>
    </location>
</feature>
<evidence type="ECO:0000256" key="7">
    <source>
        <dbReference type="SAM" id="Phobius"/>
    </source>
</evidence>
<name>A0A8H6LQG6_FUSOX</name>
<accession>A0A8H6LQG6</accession>
<feature type="transmembrane region" description="Helical" evidence="7">
    <location>
        <begin position="288"/>
        <end position="305"/>
    </location>
</feature>
<evidence type="ECO:0000313" key="9">
    <source>
        <dbReference type="Proteomes" id="UP000593570"/>
    </source>
</evidence>
<keyword evidence="3 7" id="KW-0812">Transmembrane</keyword>
<evidence type="ECO:0000256" key="3">
    <source>
        <dbReference type="ARBA" id="ARBA00022692"/>
    </source>
</evidence>
<protein>
    <submittedName>
        <fullName evidence="8">Uncharacterized protein</fullName>
    </submittedName>
</protein>
<feature type="transmembrane region" description="Helical" evidence="7">
    <location>
        <begin position="217"/>
        <end position="240"/>
    </location>
</feature>
<comment type="similarity">
    <text evidence="2">Belongs to the ADIPOR family.</text>
</comment>
<evidence type="ECO:0000256" key="1">
    <source>
        <dbReference type="ARBA" id="ARBA00004141"/>
    </source>
</evidence>
<feature type="transmembrane region" description="Helical" evidence="7">
    <location>
        <begin position="156"/>
        <end position="178"/>
    </location>
</feature>
<reference evidence="8 9" key="1">
    <citation type="journal article" date="2020" name="bioRxiv">
        <title>A chromosome-scale genome assembly for the Fusarium oxysporum strain Fo5176 to establish a model Arabidopsis-fungal pathosystem.</title>
        <authorList>
            <person name="Fokkens L."/>
            <person name="Guo L."/>
            <person name="Dora S."/>
            <person name="Wang B."/>
            <person name="Ye K."/>
            <person name="Sanchez-Rodriguez C."/>
            <person name="Croll D."/>
        </authorList>
    </citation>
    <scope>NUCLEOTIDE SEQUENCE [LARGE SCALE GENOMIC DNA]</scope>
    <source>
        <strain evidence="8 9">Fo5176</strain>
    </source>
</reference>
<dbReference type="Proteomes" id="UP000593570">
    <property type="component" value="Unassembled WGS sequence"/>
</dbReference>
<comment type="subcellular location">
    <subcellularLocation>
        <location evidence="1">Membrane</location>
        <topology evidence="1">Multi-pass membrane protein</topology>
    </subcellularLocation>
</comment>
<feature type="transmembrane region" description="Helical" evidence="7">
    <location>
        <begin position="184"/>
        <end position="205"/>
    </location>
</feature>
<feature type="binding site" evidence="6">
    <location>
        <position position="140"/>
    </location>
    <ligand>
        <name>Zn(2+)</name>
        <dbReference type="ChEBI" id="CHEBI:29105"/>
    </ligand>
</feature>
<evidence type="ECO:0000256" key="2">
    <source>
        <dbReference type="ARBA" id="ARBA00007018"/>
    </source>
</evidence>
<organism evidence="8 9">
    <name type="scientific">Fusarium oxysporum f. sp. conglutinans</name>
    <dbReference type="NCBI Taxonomy" id="100902"/>
    <lineage>
        <taxon>Eukaryota</taxon>
        <taxon>Fungi</taxon>
        <taxon>Dikarya</taxon>
        <taxon>Ascomycota</taxon>
        <taxon>Pezizomycotina</taxon>
        <taxon>Sordariomycetes</taxon>
        <taxon>Hypocreomycetidae</taxon>
        <taxon>Hypocreales</taxon>
        <taxon>Nectriaceae</taxon>
        <taxon>Fusarium</taxon>
        <taxon>Fusarium oxysporum species complex</taxon>
    </lineage>
</organism>
<feature type="transmembrane region" description="Helical" evidence="7">
    <location>
        <begin position="246"/>
        <end position="268"/>
    </location>
</feature>
<gene>
    <name evidence="8" type="ORF">HZS61_008966</name>
</gene>
<sequence length="359" mass="40343">MGTSRSAPQEVALRQRYPSGAGLSTESINTGKVIENKAEKALLLWDDLPAWRRDNAFIHSGYCRIRPSYLHSLRSLFNLHNESVNIWSHLLGAIVAVACSLNLYYVIRPHHDFATLSDVLVFACFIGGAGLCLGMSATFHAVLNHNQKVARWGNKLDYTGIIVLIVGSFVPALYYGFFCMPTLLTAYLCLICLLGTGCAIISWVEQFRTPRWRPYRAMMFAGLGLSGFIPIIHGIAIYGYKGLDDRISVTWIIIHGAMYLFGAVLYVARWPERSFPGAFDIWGSSHQIFHMFVLLAAATHFYGMWPTMAPHEPFPFLWRGDGIRLAHSVSVKLLQGEEPGKPTSDCWMEPFYKIWLDDA</sequence>
<dbReference type="GO" id="GO:0038023">
    <property type="term" value="F:signaling receptor activity"/>
    <property type="evidence" value="ECO:0007669"/>
    <property type="project" value="TreeGrafter"/>
</dbReference>
<keyword evidence="6" id="KW-0862">Zinc</keyword>
<evidence type="ECO:0000256" key="4">
    <source>
        <dbReference type="ARBA" id="ARBA00022989"/>
    </source>
</evidence>